<feature type="signal peptide" evidence="6">
    <location>
        <begin position="1"/>
        <end position="36"/>
    </location>
</feature>
<dbReference type="Gene3D" id="3.50.50.60">
    <property type="entry name" value="FAD/NAD(P)-binding domain"/>
    <property type="match status" value="2"/>
</dbReference>
<dbReference type="PROSITE" id="PS00624">
    <property type="entry name" value="GMC_OXRED_2"/>
    <property type="match status" value="1"/>
</dbReference>
<dbReference type="EMBL" id="KQ414579">
    <property type="protein sequence ID" value="KOC71132.1"/>
    <property type="molecule type" value="Genomic_DNA"/>
</dbReference>
<feature type="binding site" evidence="5">
    <location>
        <position position="317"/>
    </location>
    <ligand>
        <name>FAD</name>
        <dbReference type="ChEBI" id="CHEBI:57692"/>
    </ligand>
</feature>
<comment type="cofactor">
    <cofactor evidence="1 5">
        <name>FAD</name>
        <dbReference type="ChEBI" id="CHEBI:57692"/>
    </cofactor>
</comment>
<feature type="chain" id="PRO_5005575399" evidence="6">
    <location>
        <begin position="37"/>
        <end position="664"/>
    </location>
</feature>
<dbReference type="Proteomes" id="UP000053825">
    <property type="component" value="Unassembled WGS sequence"/>
</dbReference>
<evidence type="ECO:0000256" key="6">
    <source>
        <dbReference type="SAM" id="SignalP"/>
    </source>
</evidence>
<evidence type="ECO:0000256" key="2">
    <source>
        <dbReference type="ARBA" id="ARBA00010790"/>
    </source>
</evidence>
<dbReference type="OrthoDB" id="269227at2759"/>
<accession>A0A0L7RJJ6</accession>
<dbReference type="GO" id="GO:0050660">
    <property type="term" value="F:flavin adenine dinucleotide binding"/>
    <property type="evidence" value="ECO:0007669"/>
    <property type="project" value="InterPro"/>
</dbReference>
<keyword evidence="6" id="KW-0732">Signal</keyword>
<dbReference type="PANTHER" id="PTHR11552:SF147">
    <property type="entry name" value="CHOLINE DEHYDROGENASE, MITOCHONDRIAL"/>
    <property type="match status" value="1"/>
</dbReference>
<dbReference type="SUPFAM" id="SSF51905">
    <property type="entry name" value="FAD/NAD(P)-binding domain"/>
    <property type="match status" value="1"/>
</dbReference>
<evidence type="ECO:0000259" key="7">
    <source>
        <dbReference type="PROSITE" id="PS00624"/>
    </source>
</evidence>
<evidence type="ECO:0000313" key="9">
    <source>
        <dbReference type="Proteomes" id="UP000053825"/>
    </source>
</evidence>
<protein>
    <submittedName>
        <fullName evidence="8">Glucose dehydrogenase [acceptor]</fullName>
    </submittedName>
</protein>
<dbReference type="InterPro" id="IPR000172">
    <property type="entry name" value="GMC_OxRdtase_N"/>
</dbReference>
<evidence type="ECO:0000256" key="3">
    <source>
        <dbReference type="ARBA" id="ARBA00022630"/>
    </source>
</evidence>
<reference evidence="8 9" key="1">
    <citation type="submission" date="2015-07" db="EMBL/GenBank/DDBJ databases">
        <title>The genome of Habropoda laboriosa.</title>
        <authorList>
            <person name="Pan H."/>
            <person name="Kapheim K."/>
        </authorList>
    </citation>
    <scope>NUCLEOTIDE SEQUENCE [LARGE SCALE GENOMIC DNA]</scope>
    <source>
        <strain evidence="8">0110345459</strain>
    </source>
</reference>
<dbReference type="PANTHER" id="PTHR11552">
    <property type="entry name" value="GLUCOSE-METHANOL-CHOLINE GMC OXIDOREDUCTASE"/>
    <property type="match status" value="1"/>
</dbReference>
<dbReference type="InterPro" id="IPR007867">
    <property type="entry name" value="GMC_OxRtase_C"/>
</dbReference>
<dbReference type="Pfam" id="PF05199">
    <property type="entry name" value="GMC_oxred_C"/>
    <property type="match status" value="1"/>
</dbReference>
<keyword evidence="4 5" id="KW-0274">FAD</keyword>
<dbReference type="GO" id="GO:0016614">
    <property type="term" value="F:oxidoreductase activity, acting on CH-OH group of donors"/>
    <property type="evidence" value="ECO:0007669"/>
    <property type="project" value="InterPro"/>
</dbReference>
<organism evidence="8 9">
    <name type="scientific">Habropoda laboriosa</name>
    <dbReference type="NCBI Taxonomy" id="597456"/>
    <lineage>
        <taxon>Eukaryota</taxon>
        <taxon>Metazoa</taxon>
        <taxon>Ecdysozoa</taxon>
        <taxon>Arthropoda</taxon>
        <taxon>Hexapoda</taxon>
        <taxon>Insecta</taxon>
        <taxon>Pterygota</taxon>
        <taxon>Neoptera</taxon>
        <taxon>Endopterygota</taxon>
        <taxon>Hymenoptera</taxon>
        <taxon>Apocrita</taxon>
        <taxon>Aculeata</taxon>
        <taxon>Apoidea</taxon>
        <taxon>Anthophila</taxon>
        <taxon>Apidae</taxon>
        <taxon>Habropoda</taxon>
    </lineage>
</organism>
<dbReference type="InterPro" id="IPR036188">
    <property type="entry name" value="FAD/NAD-bd_sf"/>
</dbReference>
<evidence type="ECO:0000256" key="1">
    <source>
        <dbReference type="ARBA" id="ARBA00001974"/>
    </source>
</evidence>
<dbReference type="AlphaFoldDB" id="A0A0L7RJJ6"/>
<dbReference type="PIRSF" id="PIRSF000137">
    <property type="entry name" value="Alcohol_oxidase"/>
    <property type="match status" value="1"/>
</dbReference>
<evidence type="ECO:0000256" key="5">
    <source>
        <dbReference type="PIRSR" id="PIRSR000137-2"/>
    </source>
</evidence>
<dbReference type="Pfam" id="PF00732">
    <property type="entry name" value="GMC_oxred_N"/>
    <property type="match status" value="1"/>
</dbReference>
<proteinExistence type="inferred from homology"/>
<keyword evidence="9" id="KW-1185">Reference proteome</keyword>
<dbReference type="STRING" id="597456.A0A0L7RJJ6"/>
<evidence type="ECO:0000313" key="8">
    <source>
        <dbReference type="EMBL" id="KOC71132.1"/>
    </source>
</evidence>
<gene>
    <name evidence="8" type="ORF">WH47_01775</name>
</gene>
<dbReference type="InterPro" id="IPR012132">
    <property type="entry name" value="GMC_OxRdtase"/>
</dbReference>
<comment type="similarity">
    <text evidence="2">Belongs to the GMC oxidoreductase family.</text>
</comment>
<feature type="domain" description="Glucose-methanol-choline oxidoreductase N-terminal" evidence="7">
    <location>
        <begin position="353"/>
        <end position="367"/>
    </location>
</feature>
<evidence type="ECO:0000256" key="4">
    <source>
        <dbReference type="ARBA" id="ARBA00022827"/>
    </source>
</evidence>
<sequence length="664" mass="73543">MDSCMATSSAAALSSMPTSIFSQLLHVLLVSQCTLSTNEDYPVDRTEEILASQKEFDFVIVGAGTAGTILAHRLTEVPDWNVLLIEAGEDPIPESDVPGLMLLLFGDFQDYAYKANVRNNDDLAGYFTLLPGRSNILTLAVTDTLLINRFSIKAEAQVGVCQGINNKRCRWSKGKALGGSSVINAMLHVFGNDRDYNDWANLGNEGWSYEELLPYFRKPLNCPPDHSAKWGSKHCGTGGPMNVRSYNYSMTNIQDIILDAVRELGLNVLEPLIGDRFVGYGRALGTIDNARRVNAAKAFLSPIKERKNLHVMKSSRVDRILTENARATGVRVTLKDGRSIDIKATKEVILSAGSIASPQLLMLSGIGPRQHLEEMGIPVLADLPVGKNLQDHVIWVGMHIGYVNESVTPPLSTYALDITYEYLVHNSGELATVGIDLLGFVNVNDPSSKYPDVQLDFGHFPRWNLLKVGTLLKAFDASDELIQAVYKEIMEVDLIIPCTVLLNPKSRGKVELRSSDPADPVKIYGNYFTEKEDLRTLLKSVDQIKSLLNTETMKKYGMRLQHFDIPGCRHTKPDSDEYWECNVRHIASSLFHAVGTARMGPNGDPMAVVDPRLRVHGVERLRVIDASIMPKIVSGNTNSPTMMIAEKGADMVKEDWKIKVREEL</sequence>
<dbReference type="Gene3D" id="3.30.560.10">
    <property type="entry name" value="Glucose Oxidase, domain 3"/>
    <property type="match status" value="2"/>
</dbReference>
<keyword evidence="3" id="KW-0285">Flavoprotein</keyword>
<dbReference type="SUPFAM" id="SSF54373">
    <property type="entry name" value="FAD-linked reductases, C-terminal domain"/>
    <property type="match status" value="1"/>
</dbReference>
<name>A0A0L7RJJ6_9HYME</name>